<gene>
    <name evidence="2" type="ORF">SAMN05661099_1864</name>
</gene>
<dbReference type="OrthoDB" id="333057at2"/>
<feature type="transmembrane region" description="Helical" evidence="1">
    <location>
        <begin position="6"/>
        <end position="28"/>
    </location>
</feature>
<reference evidence="3" key="1">
    <citation type="submission" date="2017-02" db="EMBL/GenBank/DDBJ databases">
        <authorList>
            <person name="Varghese N."/>
            <person name="Submissions S."/>
        </authorList>
    </citation>
    <scope>NUCLEOTIDE SEQUENCE [LARGE SCALE GENOMIC DNA]</scope>
    <source>
        <strain evidence="3">DSM 22385</strain>
    </source>
</reference>
<evidence type="ECO:0000313" key="3">
    <source>
        <dbReference type="Proteomes" id="UP000189981"/>
    </source>
</evidence>
<proteinExistence type="predicted"/>
<evidence type="ECO:0000256" key="1">
    <source>
        <dbReference type="SAM" id="Phobius"/>
    </source>
</evidence>
<dbReference type="EMBL" id="FUYR01000002">
    <property type="protein sequence ID" value="SKB62818.1"/>
    <property type="molecule type" value="Genomic_DNA"/>
</dbReference>
<dbReference type="RefSeq" id="WP_079703225.1">
    <property type="nucleotide sequence ID" value="NZ_FUYR01000002.1"/>
</dbReference>
<evidence type="ECO:0008006" key="4">
    <source>
        <dbReference type="Google" id="ProtNLM"/>
    </source>
</evidence>
<dbReference type="InterPro" id="IPR013879">
    <property type="entry name" value="DUF1761"/>
</dbReference>
<feature type="transmembrane region" description="Helical" evidence="1">
    <location>
        <begin position="89"/>
        <end position="112"/>
    </location>
</feature>
<keyword evidence="3" id="KW-1185">Reference proteome</keyword>
<evidence type="ECO:0000313" key="2">
    <source>
        <dbReference type="EMBL" id="SKB62818.1"/>
    </source>
</evidence>
<feature type="transmembrane region" description="Helical" evidence="1">
    <location>
        <begin position="119"/>
        <end position="141"/>
    </location>
</feature>
<accession>A0A1T5CTH1</accession>
<keyword evidence="1" id="KW-0472">Membrane</keyword>
<keyword evidence="1" id="KW-1133">Transmembrane helix</keyword>
<protein>
    <recommendedName>
        <fullName evidence="4">DUF1761 domain-containing protein</fullName>
    </recommendedName>
</protein>
<organism evidence="2 3">
    <name type="scientific">Daejeonella lutea</name>
    <dbReference type="NCBI Taxonomy" id="572036"/>
    <lineage>
        <taxon>Bacteria</taxon>
        <taxon>Pseudomonadati</taxon>
        <taxon>Bacteroidota</taxon>
        <taxon>Sphingobacteriia</taxon>
        <taxon>Sphingobacteriales</taxon>
        <taxon>Sphingobacteriaceae</taxon>
        <taxon>Daejeonella</taxon>
    </lineage>
</organism>
<feature type="transmembrane region" description="Helical" evidence="1">
    <location>
        <begin position="49"/>
        <end position="69"/>
    </location>
</feature>
<dbReference type="Proteomes" id="UP000189981">
    <property type="component" value="Unassembled WGS sequence"/>
</dbReference>
<name>A0A1T5CTH1_9SPHI</name>
<dbReference type="Pfam" id="PF08570">
    <property type="entry name" value="DUF1761"/>
    <property type="match status" value="1"/>
</dbReference>
<keyword evidence="1" id="KW-0812">Transmembrane</keyword>
<sequence length="142" mass="16092">MELNLNMAAILVAVVVNFFIGFIWYTPLFGKVWGREMGYDSNTKPDPKVMVKGMIFMVIGNFFFAWVLAHNIAAWNFVPGVAEMGPISNALSSAFFLWLGFYFPGHLGATVWEQKSWKLFFIDAGYSLLSLIVVSLILTHWK</sequence>
<dbReference type="AlphaFoldDB" id="A0A1T5CTH1"/>